<organism evidence="11 12">
    <name type="scientific">Fusibacter ferrireducens</name>
    <dbReference type="NCBI Taxonomy" id="2785058"/>
    <lineage>
        <taxon>Bacteria</taxon>
        <taxon>Bacillati</taxon>
        <taxon>Bacillota</taxon>
        <taxon>Clostridia</taxon>
        <taxon>Eubacteriales</taxon>
        <taxon>Eubacteriales Family XII. Incertae Sedis</taxon>
        <taxon>Fusibacter</taxon>
    </lineage>
</organism>
<keyword evidence="2 9" id="KW-0055">Arginine biosynthesis</keyword>
<accession>A0ABR9ZXZ3</accession>
<comment type="catalytic activity">
    <reaction evidence="8 9">
        <text>N-acetyl-L-glutamate + ATP = N-acetyl-L-glutamyl 5-phosphate + ADP</text>
        <dbReference type="Rhea" id="RHEA:14629"/>
        <dbReference type="ChEBI" id="CHEBI:30616"/>
        <dbReference type="ChEBI" id="CHEBI:44337"/>
        <dbReference type="ChEBI" id="CHEBI:57936"/>
        <dbReference type="ChEBI" id="CHEBI:456216"/>
        <dbReference type="EC" id="2.7.2.8"/>
    </reaction>
</comment>
<dbReference type="EMBL" id="JADKNH010000014">
    <property type="protein sequence ID" value="MBF4695241.1"/>
    <property type="molecule type" value="Genomic_DNA"/>
</dbReference>
<protein>
    <recommendedName>
        <fullName evidence="9">Acetylglutamate kinase</fullName>
        <ecNumber evidence="9">2.7.2.8</ecNumber>
    </recommendedName>
    <alternativeName>
        <fullName evidence="9">N-acetyl-L-glutamate 5-phosphotransferase</fullName>
    </alternativeName>
    <alternativeName>
        <fullName evidence="9">NAG kinase</fullName>
        <shortName evidence="9">NAGK</shortName>
    </alternativeName>
</protein>
<comment type="similarity">
    <text evidence="9">Belongs to the acetylglutamate kinase family. ArgB subfamily.</text>
</comment>
<proteinExistence type="inferred from homology"/>
<keyword evidence="5 9" id="KW-0547">Nucleotide-binding</keyword>
<gene>
    <name evidence="9 11" type="primary">argB</name>
    <name evidence="11" type="ORF">ISU02_19265</name>
</gene>
<sequence length="280" mass="30243">MEKYIDKARILIEALPYIHEFKGKIFVIKYGGSAMKDPLLRQNVIMDICLLASVGILPVIVHGGGNDITKLLDEVGQETTFHNGIRLTNDDNVDYVEMMLSGKINKQIVADINFSHGLAVGISGRDGCLVKAELFDAENASMDRVGKICSIETALIETLLNAGYIPVISPIGTDSNGKALNINADEVAGEIANALCAEKLIYLTDVDGVFENDKLISQINAKEASDLIEKGVISGGMIPKVSYCIQSNVDNVHILNGTLEHSILLEIFTQEGIGTKVIKA</sequence>
<feature type="domain" description="Aspartate/glutamate/uridylate kinase" evidence="10">
    <location>
        <begin position="24"/>
        <end position="249"/>
    </location>
</feature>
<dbReference type="GO" id="GO:0003991">
    <property type="term" value="F:acetylglutamate kinase activity"/>
    <property type="evidence" value="ECO:0007669"/>
    <property type="project" value="UniProtKB-EC"/>
</dbReference>
<dbReference type="CDD" id="cd04250">
    <property type="entry name" value="AAK_NAGK-C"/>
    <property type="match status" value="1"/>
</dbReference>
<evidence type="ECO:0000256" key="5">
    <source>
        <dbReference type="ARBA" id="ARBA00022741"/>
    </source>
</evidence>
<feature type="binding site" evidence="9">
    <location>
        <begin position="64"/>
        <end position="65"/>
    </location>
    <ligand>
        <name>substrate</name>
    </ligand>
</feature>
<dbReference type="RefSeq" id="WP_194703484.1">
    <property type="nucleotide sequence ID" value="NZ_JADKNH010000014.1"/>
</dbReference>
<feature type="site" description="Transition state stabilizer" evidence="9">
    <location>
        <position position="29"/>
    </location>
</feature>
<evidence type="ECO:0000256" key="6">
    <source>
        <dbReference type="ARBA" id="ARBA00022777"/>
    </source>
</evidence>
<evidence type="ECO:0000256" key="3">
    <source>
        <dbReference type="ARBA" id="ARBA00022605"/>
    </source>
</evidence>
<dbReference type="HAMAP" id="MF_00082">
    <property type="entry name" value="ArgB"/>
    <property type="match status" value="1"/>
</dbReference>
<dbReference type="Gene3D" id="3.40.1160.10">
    <property type="entry name" value="Acetylglutamate kinase-like"/>
    <property type="match status" value="1"/>
</dbReference>
<dbReference type="PIRSF" id="PIRSF000728">
    <property type="entry name" value="NAGK"/>
    <property type="match status" value="1"/>
</dbReference>
<dbReference type="InterPro" id="IPR004662">
    <property type="entry name" value="AcgluKinase_fam"/>
</dbReference>
<keyword evidence="9" id="KW-0963">Cytoplasm</keyword>
<keyword evidence="4 9" id="KW-0808">Transferase</keyword>
<dbReference type="InterPro" id="IPR041727">
    <property type="entry name" value="NAGK-C"/>
</dbReference>
<keyword evidence="3 9" id="KW-0028">Amino-acid biosynthesis</keyword>
<evidence type="ECO:0000256" key="4">
    <source>
        <dbReference type="ARBA" id="ARBA00022679"/>
    </source>
</evidence>
<evidence type="ECO:0000313" key="12">
    <source>
        <dbReference type="Proteomes" id="UP000614200"/>
    </source>
</evidence>
<evidence type="ECO:0000256" key="9">
    <source>
        <dbReference type="HAMAP-Rule" id="MF_00082"/>
    </source>
</evidence>
<evidence type="ECO:0000256" key="8">
    <source>
        <dbReference type="ARBA" id="ARBA00048141"/>
    </source>
</evidence>
<reference evidence="11 12" key="1">
    <citation type="submission" date="2020-11" db="EMBL/GenBank/DDBJ databases">
        <title>Fusibacter basophilias sp. nov.</title>
        <authorList>
            <person name="Qiu D."/>
        </authorList>
    </citation>
    <scope>NUCLEOTIDE SEQUENCE [LARGE SCALE GENOMIC DNA]</scope>
    <source>
        <strain evidence="11 12">Q10-2</strain>
    </source>
</reference>
<evidence type="ECO:0000256" key="2">
    <source>
        <dbReference type="ARBA" id="ARBA00022571"/>
    </source>
</evidence>
<dbReference type="PANTHER" id="PTHR23342:SF0">
    <property type="entry name" value="N-ACETYLGLUTAMATE SYNTHASE, MITOCHONDRIAL"/>
    <property type="match status" value="1"/>
</dbReference>
<name>A0ABR9ZXZ3_9FIRM</name>
<dbReference type="SUPFAM" id="SSF53633">
    <property type="entry name" value="Carbamate kinase-like"/>
    <property type="match status" value="1"/>
</dbReference>
<feature type="binding site" evidence="9">
    <location>
        <position position="181"/>
    </location>
    <ligand>
        <name>substrate</name>
    </ligand>
</feature>
<comment type="caution">
    <text evidence="11">The sequence shown here is derived from an EMBL/GenBank/DDBJ whole genome shotgun (WGS) entry which is preliminary data.</text>
</comment>
<keyword evidence="6 9" id="KW-0418">Kinase</keyword>
<dbReference type="InterPro" id="IPR037528">
    <property type="entry name" value="ArgB"/>
</dbReference>
<dbReference type="Proteomes" id="UP000614200">
    <property type="component" value="Unassembled WGS sequence"/>
</dbReference>
<comment type="pathway">
    <text evidence="1 9">Amino-acid biosynthesis; L-arginine biosynthesis; N(2)-acetyl-L-ornithine from L-glutamate: step 2/4.</text>
</comment>
<keyword evidence="7 9" id="KW-0067">ATP-binding</keyword>
<evidence type="ECO:0000256" key="1">
    <source>
        <dbReference type="ARBA" id="ARBA00004828"/>
    </source>
</evidence>
<dbReference type="PANTHER" id="PTHR23342">
    <property type="entry name" value="N-ACETYLGLUTAMATE SYNTHASE"/>
    <property type="match status" value="1"/>
</dbReference>
<dbReference type="EC" id="2.7.2.8" evidence="9"/>
<dbReference type="InterPro" id="IPR036393">
    <property type="entry name" value="AceGlu_kinase-like_sf"/>
</dbReference>
<evidence type="ECO:0000313" key="11">
    <source>
        <dbReference type="EMBL" id="MBF4695241.1"/>
    </source>
</evidence>
<dbReference type="NCBIfam" id="TIGR00761">
    <property type="entry name" value="argB"/>
    <property type="match status" value="1"/>
</dbReference>
<feature type="binding site" evidence="9">
    <location>
        <position position="86"/>
    </location>
    <ligand>
        <name>substrate</name>
    </ligand>
</feature>
<keyword evidence="12" id="KW-1185">Reference proteome</keyword>
<comment type="subcellular location">
    <subcellularLocation>
        <location evidence="9">Cytoplasm</location>
    </subcellularLocation>
</comment>
<feature type="site" description="Transition state stabilizer" evidence="9">
    <location>
        <position position="240"/>
    </location>
</feature>
<dbReference type="Pfam" id="PF00696">
    <property type="entry name" value="AA_kinase"/>
    <property type="match status" value="1"/>
</dbReference>
<evidence type="ECO:0000259" key="10">
    <source>
        <dbReference type="Pfam" id="PF00696"/>
    </source>
</evidence>
<evidence type="ECO:0000256" key="7">
    <source>
        <dbReference type="ARBA" id="ARBA00022840"/>
    </source>
</evidence>
<comment type="function">
    <text evidence="9">Catalyzes the ATP-dependent phosphorylation of N-acetyl-L-glutamate.</text>
</comment>
<dbReference type="InterPro" id="IPR001048">
    <property type="entry name" value="Asp/Glu/Uridylate_kinase"/>
</dbReference>